<dbReference type="OrthoDB" id="4223044at2759"/>
<dbReference type="Proteomes" id="UP000019373">
    <property type="component" value="Unassembled WGS sequence"/>
</dbReference>
<reference evidence="3" key="1">
    <citation type="journal article" date="2014" name="BMC Genomics">
        <title>Genome characteristics reveal the impact of lichenization on lichen-forming fungus Endocarpon pusillum Hedwig (Verrucariales, Ascomycota).</title>
        <authorList>
            <person name="Wang Y.-Y."/>
            <person name="Liu B."/>
            <person name="Zhang X.-Y."/>
            <person name="Zhou Q.-M."/>
            <person name="Zhang T."/>
            <person name="Li H."/>
            <person name="Yu Y.-F."/>
            <person name="Zhang X.-L."/>
            <person name="Hao X.-Y."/>
            <person name="Wang M."/>
            <person name="Wang L."/>
            <person name="Wei J.-C."/>
        </authorList>
    </citation>
    <scope>NUCLEOTIDE SEQUENCE [LARGE SCALE GENOMIC DNA]</scope>
    <source>
        <strain evidence="3">Z07020 / HMAS-L-300199</strain>
    </source>
</reference>
<protein>
    <submittedName>
        <fullName evidence="2">Uncharacterized protein</fullName>
    </submittedName>
</protein>
<feature type="region of interest" description="Disordered" evidence="1">
    <location>
        <begin position="1"/>
        <end position="24"/>
    </location>
</feature>
<dbReference type="GeneID" id="19237160"/>
<accession>U1HSN8</accession>
<dbReference type="AlphaFoldDB" id="U1HSN8"/>
<evidence type="ECO:0000256" key="1">
    <source>
        <dbReference type="SAM" id="MobiDB-lite"/>
    </source>
</evidence>
<organism evidence="2 3">
    <name type="scientific">Endocarpon pusillum (strain Z07020 / HMAS-L-300199)</name>
    <name type="common">Lichen-forming fungus</name>
    <dbReference type="NCBI Taxonomy" id="1263415"/>
    <lineage>
        <taxon>Eukaryota</taxon>
        <taxon>Fungi</taxon>
        <taxon>Dikarya</taxon>
        <taxon>Ascomycota</taxon>
        <taxon>Pezizomycotina</taxon>
        <taxon>Eurotiomycetes</taxon>
        <taxon>Chaetothyriomycetidae</taxon>
        <taxon>Verrucariales</taxon>
        <taxon>Verrucariaceae</taxon>
        <taxon>Endocarpon</taxon>
    </lineage>
</organism>
<dbReference type="EMBL" id="KE721111">
    <property type="protein sequence ID" value="ERF72219.1"/>
    <property type="molecule type" value="Genomic_DNA"/>
</dbReference>
<dbReference type="eggNOG" id="ENOG502RA03">
    <property type="taxonomic scope" value="Eukaryota"/>
</dbReference>
<gene>
    <name evidence="2" type="ORF">EPUS_02106</name>
</gene>
<name>U1HSN8_ENDPU</name>
<proteinExistence type="predicted"/>
<dbReference type="RefSeq" id="XP_007802064.1">
    <property type="nucleotide sequence ID" value="XM_007803873.1"/>
</dbReference>
<sequence>MLLQRTNMSRLPKDGNAPSSAPLKQDEPLTCMIYFFASQMGRNIQTAPVPSNGRSAAMDINHSPHRLDTLLAKIGIHASFSPLITRFDTFPVEIPEAVAQSKRRNRPPEATVHDTMLLVKFRSARAREEWIATREWREFMQQTETEDVFRRMPHVRCARSLKGLRDPIEVLSA</sequence>
<dbReference type="HOGENOM" id="CLU_094667_0_0_1"/>
<evidence type="ECO:0000313" key="3">
    <source>
        <dbReference type="Proteomes" id="UP000019373"/>
    </source>
</evidence>
<evidence type="ECO:0000313" key="2">
    <source>
        <dbReference type="EMBL" id="ERF72219.1"/>
    </source>
</evidence>
<dbReference type="OMA" id="YFFASQM"/>
<keyword evidence="3" id="KW-1185">Reference proteome</keyword>